<dbReference type="InterPro" id="IPR056004">
    <property type="entry name" value="DUF7582"/>
</dbReference>
<keyword evidence="4" id="KW-1185">Reference proteome</keyword>
<proteinExistence type="predicted"/>
<evidence type="ECO:0000256" key="1">
    <source>
        <dbReference type="SAM" id="MobiDB-lite"/>
    </source>
</evidence>
<gene>
    <name evidence="3" type="ORF">PRK78_006692</name>
</gene>
<feature type="compositionally biased region" description="Basic residues" evidence="1">
    <location>
        <begin position="8"/>
        <end position="19"/>
    </location>
</feature>
<protein>
    <recommendedName>
        <fullName evidence="2">DUF7582 domain-containing protein</fullName>
    </recommendedName>
</protein>
<sequence length="258" mass="29191">MGSSSSKEKKHHFRRKHKNREPEHEPEVSEPQGLQIVPAPERDEEGRPVRHKEYDLNRNNLNKALHYVAEFLHGKSQNVTIIAVGGAVNTIFLRTRNVTHDVDFFNGHISHDAALADLLRQAATNAAARSSVPLGGNWLNNSTVLFMSEALQIELTDAAVAQDEVIFQEPGLRVLAAPWGYAICAKLERMGKSNRREYDLKDAAIYLRRHILKHDNRPVSAAEIEEWGRHYKIQCSRAAIQELANEYHETYNAVGVTF</sequence>
<dbReference type="Pfam" id="PF24483">
    <property type="entry name" value="DUF7582"/>
    <property type="match status" value="1"/>
</dbReference>
<evidence type="ECO:0000259" key="2">
    <source>
        <dbReference type="Pfam" id="PF24483"/>
    </source>
</evidence>
<evidence type="ECO:0000313" key="4">
    <source>
        <dbReference type="Proteomes" id="UP001219355"/>
    </source>
</evidence>
<dbReference type="AlphaFoldDB" id="A0AAF0DM86"/>
<evidence type="ECO:0000313" key="3">
    <source>
        <dbReference type="EMBL" id="WEW61202.1"/>
    </source>
</evidence>
<dbReference type="Proteomes" id="UP001219355">
    <property type="component" value="Chromosome 4"/>
</dbReference>
<dbReference type="EMBL" id="CP120630">
    <property type="protein sequence ID" value="WEW61202.1"/>
    <property type="molecule type" value="Genomic_DNA"/>
</dbReference>
<feature type="region of interest" description="Disordered" evidence="1">
    <location>
        <begin position="1"/>
        <end position="48"/>
    </location>
</feature>
<reference evidence="3" key="1">
    <citation type="submission" date="2023-03" db="EMBL/GenBank/DDBJ databases">
        <title>Emydomyces testavorans Genome Sequence.</title>
        <authorList>
            <person name="Hoyer L."/>
        </authorList>
    </citation>
    <scope>NUCLEOTIDE SEQUENCE</scope>
    <source>
        <strain evidence="3">16-2883</strain>
    </source>
</reference>
<name>A0AAF0DM86_9EURO</name>
<organism evidence="3 4">
    <name type="scientific">Emydomyces testavorans</name>
    <dbReference type="NCBI Taxonomy" id="2070801"/>
    <lineage>
        <taxon>Eukaryota</taxon>
        <taxon>Fungi</taxon>
        <taxon>Dikarya</taxon>
        <taxon>Ascomycota</taxon>
        <taxon>Pezizomycotina</taxon>
        <taxon>Eurotiomycetes</taxon>
        <taxon>Eurotiomycetidae</taxon>
        <taxon>Onygenales</taxon>
        <taxon>Nannizziopsiaceae</taxon>
        <taxon>Emydomyces</taxon>
    </lineage>
</organism>
<accession>A0AAF0DM86</accession>
<feature type="domain" description="DUF7582" evidence="2">
    <location>
        <begin position="60"/>
        <end position="252"/>
    </location>
</feature>